<dbReference type="AlphaFoldDB" id="W2C980"/>
<sequence length="241" mass="27851">MNEPLFSERYGYVKPSNVLVREKITPEIQNAICNCFEALWKIGGPNHDDHLIYLVGMCHREVQRRLWVSFLNRYIDEFWGPNNTYPNVIVDVLRNDETLWYEKLDLVEATIKLLVEIIEEQPNGQTDCPLITKPFIDLLNSEFERLNFAYRIVKGKIVDIASEEEIAEIEKAIEDSPENIRMHLTNALDLLAIRPEGNYRNSIKESISAVEAYCRDKTGETTLGKALKRLESTSIVLHDLL</sequence>
<organism evidence="2 3">
    <name type="scientific">Tannerella sp. oral taxon BU063 isolate Cell 2</name>
    <dbReference type="NCBI Taxonomy" id="1411148"/>
    <lineage>
        <taxon>Bacteria</taxon>
        <taxon>Pseudomonadati</taxon>
        <taxon>Bacteroidota</taxon>
        <taxon>Bacteroidia</taxon>
        <taxon>Bacteroidales</taxon>
        <taxon>Tannerellaceae</taxon>
        <taxon>Tannerella</taxon>
    </lineage>
</organism>
<dbReference type="Pfam" id="PF18863">
    <property type="entry name" value="AbiJ_NTD4"/>
    <property type="match status" value="1"/>
</dbReference>
<evidence type="ECO:0000313" key="3">
    <source>
        <dbReference type="Proteomes" id="UP000018837"/>
    </source>
</evidence>
<evidence type="ECO:0000259" key="1">
    <source>
        <dbReference type="Pfam" id="PF18863"/>
    </source>
</evidence>
<feature type="non-terminal residue" evidence="2">
    <location>
        <position position="241"/>
    </location>
</feature>
<accession>W2C980</accession>
<feature type="domain" description="HEPN AbiJ-N-terminal" evidence="1">
    <location>
        <begin position="5"/>
        <end position="174"/>
    </location>
</feature>
<reference evidence="2 3" key="1">
    <citation type="submission" date="2013-11" db="EMBL/GenBank/DDBJ databases">
        <title>Single cell genomics of uncultured Tannerella BU063 (oral taxon 286).</title>
        <authorList>
            <person name="Beall C.J."/>
            <person name="Campbell A.G."/>
            <person name="Griffen A.L."/>
            <person name="Podar M."/>
            <person name="Leys E.J."/>
        </authorList>
    </citation>
    <scope>NUCLEOTIDE SEQUENCE [LARGE SCALE GENOMIC DNA]</scope>
    <source>
        <strain evidence="2">Cell 2</strain>
    </source>
</reference>
<protein>
    <recommendedName>
        <fullName evidence="1">HEPN AbiJ-N-terminal domain-containing protein</fullName>
    </recommendedName>
</protein>
<proteinExistence type="predicted"/>
<dbReference type="InterPro" id="IPR049503">
    <property type="entry name" value="AbiJ_NTD4"/>
</dbReference>
<gene>
    <name evidence="2" type="ORF">N425_00940</name>
</gene>
<comment type="caution">
    <text evidence="2">The sequence shown here is derived from an EMBL/GenBank/DDBJ whole genome shotgun (WGS) entry which is preliminary data.</text>
</comment>
<name>W2C980_9BACT</name>
<evidence type="ECO:0000313" key="2">
    <source>
        <dbReference type="EMBL" id="ETK03016.1"/>
    </source>
</evidence>
<dbReference type="Proteomes" id="UP000018837">
    <property type="component" value="Unassembled WGS sequence"/>
</dbReference>
<dbReference type="EMBL" id="AYUF01000205">
    <property type="protein sequence ID" value="ETK03016.1"/>
    <property type="molecule type" value="Genomic_DNA"/>
</dbReference>